<reference evidence="1 2" key="1">
    <citation type="journal article" date="2012" name="J. Bacteriol.">
        <title>Draft Genome Sequence of the Purple Photosynthetic Bacterium Phaeospirillum molischianum DSM120, a Particularly Versatile Bacterium.</title>
        <authorList>
            <person name="Duquesne K."/>
            <person name="Prima V."/>
            <person name="Ji B."/>
            <person name="Rouy Z."/>
            <person name="Medigue C."/>
            <person name="Talla E."/>
            <person name="Sturgis J.N."/>
        </authorList>
    </citation>
    <scope>NUCLEOTIDE SEQUENCE [LARGE SCALE GENOMIC DNA]</scope>
    <source>
        <strain evidence="2">DSM120</strain>
    </source>
</reference>
<dbReference type="EMBL" id="CAHP01000021">
    <property type="protein sequence ID" value="CCG41511.1"/>
    <property type="molecule type" value="Genomic_DNA"/>
</dbReference>
<evidence type="ECO:0000313" key="2">
    <source>
        <dbReference type="Proteomes" id="UP000004169"/>
    </source>
</evidence>
<accession>H8FT23</accession>
<sequence length="101" mass="11067">MTEGTTNATCAQLSRRGAVRHGGNNFCLLSNRDAEGSFLPEPTVSKRSRRPHLMPQYPRTLWISLLKSCGEAGGSEGLPRVLVCARFLGMEWESIFSNALA</sequence>
<protein>
    <submittedName>
        <fullName evidence="1">Uncharacterized protein</fullName>
    </submittedName>
</protein>
<organism evidence="1 2">
    <name type="scientific">Magnetospirillum molischianum DSM 120</name>
    <dbReference type="NCBI Taxonomy" id="1150626"/>
    <lineage>
        <taxon>Bacteria</taxon>
        <taxon>Pseudomonadati</taxon>
        <taxon>Pseudomonadota</taxon>
        <taxon>Alphaproteobacteria</taxon>
        <taxon>Rhodospirillales</taxon>
        <taxon>Rhodospirillaceae</taxon>
        <taxon>Magnetospirillum</taxon>
    </lineage>
</organism>
<dbReference type="Proteomes" id="UP000004169">
    <property type="component" value="Unassembled WGS sequence"/>
</dbReference>
<dbReference type="AlphaFoldDB" id="H8FT23"/>
<comment type="caution">
    <text evidence="1">The sequence shown here is derived from an EMBL/GenBank/DDBJ whole genome shotgun (WGS) entry which is preliminary data.</text>
</comment>
<gene>
    <name evidence="1" type="ORF">PHAMO_280045</name>
</gene>
<proteinExistence type="predicted"/>
<keyword evidence="2" id="KW-1185">Reference proteome</keyword>
<name>H8FT23_MAGML</name>
<evidence type="ECO:0000313" key="1">
    <source>
        <dbReference type="EMBL" id="CCG41511.1"/>
    </source>
</evidence>